<evidence type="ECO:0000313" key="6">
    <source>
        <dbReference type="EMBL" id="WFM83459.1"/>
    </source>
</evidence>
<accession>A0ABY8G2B6</accession>
<keyword evidence="3" id="KW-0813">Transport</keyword>
<comment type="similarity">
    <text evidence="2">Belongs to the bacterial solute-binding protein 1 family.</text>
</comment>
<sequence length="445" mass="47937">MRRSFKTLIVAAASAMALTACSPGTPATSGSATGSGKTHTVTFRLWDETAKPAYEESFTQFHKTHPNINVKVEIVPWDKYWTQLPLDISADQMADIYWVNSSNFAQYADAGNLMDISTVIGNDHDEWQKSVVDLYTRNGKLWGVPQIWDSIALFYNKDLLEAAGVDPSKLTWAPDAGKAGSADTLLPALQKLTVDKSGKHANEAGFDASNIKTYGMNAQADLQAIYRDFLAQNGADFQDKSDQFSFASPQGIAAFEYIINLINKYHVAPPASETNANGDFSRDQFVKGNMALFQSGPYNLKTIADTASMKWGLAPMIAGPKGRVSVVHGVVAVGNEKSKNRDATIEVLKWLGSTEGQIPLAKQGIAFPASTQAQQTFVDFWAKQGVDVALFIEAANGETAPAPRGPKVNTGQVAFTPKLLDTFLGSVPVAEGIKAAQDAGNSAMK</sequence>
<dbReference type="RefSeq" id="WP_278012854.1">
    <property type="nucleotide sequence ID" value="NZ_CP121208.1"/>
</dbReference>
<keyword evidence="4 5" id="KW-0732">Signal</keyword>
<dbReference type="SUPFAM" id="SSF53850">
    <property type="entry name" value="Periplasmic binding protein-like II"/>
    <property type="match status" value="1"/>
</dbReference>
<comment type="subcellular location">
    <subcellularLocation>
        <location evidence="1">Cell envelope</location>
    </subcellularLocation>
</comment>
<dbReference type="EMBL" id="CP121208">
    <property type="protein sequence ID" value="WFM83459.1"/>
    <property type="molecule type" value="Genomic_DNA"/>
</dbReference>
<reference evidence="6 7" key="1">
    <citation type="submission" date="2023-03" db="EMBL/GenBank/DDBJ databases">
        <title>Complete genome of Arcanobacterium canis strain DSM 25104 isolated in 2010 from a canine otitis externa in Germany.</title>
        <authorList>
            <person name="Borowiak M."/>
            <person name="Kreitlow A."/>
            <person name="Malorny B."/>
            <person name="Laemmler C."/>
            <person name="Prenger-Berninghoff E."/>
            <person name="Ploetz M."/>
            <person name="Abdulmawjood A."/>
        </authorList>
    </citation>
    <scope>NUCLEOTIDE SEQUENCE [LARGE SCALE GENOMIC DNA]</scope>
    <source>
        <strain evidence="6 7">DSM 25104</strain>
    </source>
</reference>
<evidence type="ECO:0000256" key="3">
    <source>
        <dbReference type="ARBA" id="ARBA00022448"/>
    </source>
</evidence>
<dbReference type="Pfam" id="PF01547">
    <property type="entry name" value="SBP_bac_1"/>
    <property type="match status" value="1"/>
</dbReference>
<evidence type="ECO:0000256" key="1">
    <source>
        <dbReference type="ARBA" id="ARBA00004196"/>
    </source>
</evidence>
<evidence type="ECO:0000313" key="7">
    <source>
        <dbReference type="Proteomes" id="UP001215216"/>
    </source>
</evidence>
<dbReference type="CDD" id="cd13585">
    <property type="entry name" value="PBP2_TMBP_like"/>
    <property type="match status" value="1"/>
</dbReference>
<dbReference type="PANTHER" id="PTHR43649">
    <property type="entry name" value="ARABINOSE-BINDING PROTEIN-RELATED"/>
    <property type="match status" value="1"/>
</dbReference>
<dbReference type="PANTHER" id="PTHR43649:SF31">
    <property type="entry name" value="SN-GLYCEROL-3-PHOSPHATE-BINDING PERIPLASMIC PROTEIN UGPB"/>
    <property type="match status" value="1"/>
</dbReference>
<dbReference type="PROSITE" id="PS51257">
    <property type="entry name" value="PROKAR_LIPOPROTEIN"/>
    <property type="match status" value="1"/>
</dbReference>
<evidence type="ECO:0000256" key="4">
    <source>
        <dbReference type="ARBA" id="ARBA00022729"/>
    </source>
</evidence>
<organism evidence="6 7">
    <name type="scientific">Arcanobacterium canis</name>
    <dbReference type="NCBI Taxonomy" id="999183"/>
    <lineage>
        <taxon>Bacteria</taxon>
        <taxon>Bacillati</taxon>
        <taxon>Actinomycetota</taxon>
        <taxon>Actinomycetes</taxon>
        <taxon>Actinomycetales</taxon>
        <taxon>Actinomycetaceae</taxon>
        <taxon>Arcanobacterium</taxon>
    </lineage>
</organism>
<name>A0ABY8G2B6_9ACTO</name>
<dbReference type="Proteomes" id="UP001215216">
    <property type="component" value="Chromosome"/>
</dbReference>
<evidence type="ECO:0000256" key="5">
    <source>
        <dbReference type="SAM" id="SignalP"/>
    </source>
</evidence>
<feature type="chain" id="PRO_5045307980" evidence="5">
    <location>
        <begin position="23"/>
        <end position="445"/>
    </location>
</feature>
<dbReference type="Gene3D" id="3.40.190.10">
    <property type="entry name" value="Periplasmic binding protein-like II"/>
    <property type="match status" value="1"/>
</dbReference>
<dbReference type="InterPro" id="IPR006059">
    <property type="entry name" value="SBP"/>
</dbReference>
<evidence type="ECO:0000256" key="2">
    <source>
        <dbReference type="ARBA" id="ARBA00008520"/>
    </source>
</evidence>
<gene>
    <name evidence="6" type="ORF">P7079_00315</name>
</gene>
<protein>
    <submittedName>
        <fullName evidence="6">Sugar ABC transporter substrate-binding protein</fullName>
    </submittedName>
</protein>
<feature type="signal peptide" evidence="5">
    <location>
        <begin position="1"/>
        <end position="22"/>
    </location>
</feature>
<dbReference type="InterPro" id="IPR050490">
    <property type="entry name" value="Bact_solute-bd_prot1"/>
</dbReference>
<proteinExistence type="inferred from homology"/>
<keyword evidence="7" id="KW-1185">Reference proteome</keyword>